<dbReference type="Gene3D" id="1.10.287.70">
    <property type="match status" value="2"/>
</dbReference>
<evidence type="ECO:0000256" key="1">
    <source>
        <dbReference type="ARBA" id="ARBA00004651"/>
    </source>
</evidence>
<dbReference type="Proteomes" id="UP000694866">
    <property type="component" value="Unplaced"/>
</dbReference>
<feature type="domain" description="Ionotropic glutamate receptor C-terminal" evidence="11">
    <location>
        <begin position="977"/>
        <end position="1232"/>
    </location>
</feature>
<evidence type="ECO:0000256" key="7">
    <source>
        <dbReference type="ARBA" id="ARBA00023170"/>
    </source>
</evidence>
<dbReference type="GO" id="GO:0005886">
    <property type="term" value="C:plasma membrane"/>
    <property type="evidence" value="ECO:0007669"/>
    <property type="project" value="UniProtKB-SubCell"/>
</dbReference>
<keyword evidence="4 9" id="KW-0812">Transmembrane</keyword>
<feature type="domain" description="Ionotropic receptor 75a N-terminal" evidence="12">
    <location>
        <begin position="25"/>
        <end position="204"/>
    </location>
</feature>
<evidence type="ECO:0000256" key="4">
    <source>
        <dbReference type="ARBA" id="ARBA00022692"/>
    </source>
</evidence>
<evidence type="ECO:0000256" key="8">
    <source>
        <dbReference type="ARBA" id="ARBA00023180"/>
    </source>
</evidence>
<dbReference type="KEGG" id="fas:105262719"/>
<feature type="domain" description="Ionotropic glutamate receptor C-terminal" evidence="11">
    <location>
        <begin position="327"/>
        <end position="592"/>
    </location>
</feature>
<name>A0A9R1TUH9_9HYME</name>
<keyword evidence="3" id="KW-1003">Cell membrane</keyword>
<evidence type="ECO:0000259" key="11">
    <source>
        <dbReference type="Pfam" id="PF00060"/>
    </source>
</evidence>
<dbReference type="PANTHER" id="PTHR42643">
    <property type="entry name" value="IONOTROPIC RECEPTOR 20A-RELATED"/>
    <property type="match status" value="1"/>
</dbReference>
<dbReference type="RefSeq" id="XP_011296742.1">
    <property type="nucleotide sequence ID" value="XM_011298440.1"/>
</dbReference>
<feature type="chain" id="PRO_5040203026" evidence="10">
    <location>
        <begin position="20"/>
        <end position="1308"/>
    </location>
</feature>
<dbReference type="InterPro" id="IPR057074">
    <property type="entry name" value="IR75A_N"/>
</dbReference>
<feature type="transmembrane region" description="Helical" evidence="9">
    <location>
        <begin position="386"/>
        <end position="407"/>
    </location>
</feature>
<dbReference type="OrthoDB" id="413361at2759"/>
<dbReference type="Gene3D" id="3.40.190.10">
    <property type="entry name" value="Periplasmic binding protein-like II"/>
    <property type="match status" value="2"/>
</dbReference>
<evidence type="ECO:0000256" key="9">
    <source>
        <dbReference type="SAM" id="Phobius"/>
    </source>
</evidence>
<comment type="subcellular location">
    <subcellularLocation>
        <location evidence="1">Cell membrane</location>
        <topology evidence="1">Multi-pass membrane protein</topology>
    </subcellularLocation>
</comment>
<evidence type="ECO:0000256" key="10">
    <source>
        <dbReference type="SAM" id="SignalP"/>
    </source>
</evidence>
<dbReference type="GO" id="GO:0050906">
    <property type="term" value="P:detection of stimulus involved in sensory perception"/>
    <property type="evidence" value="ECO:0007669"/>
    <property type="project" value="UniProtKB-ARBA"/>
</dbReference>
<keyword evidence="10" id="KW-0732">Signal</keyword>
<evidence type="ECO:0000313" key="13">
    <source>
        <dbReference type="Proteomes" id="UP000694866"/>
    </source>
</evidence>
<protein>
    <submittedName>
        <fullName evidence="14">Uncharacterized protein</fullName>
    </submittedName>
</protein>
<dbReference type="InterPro" id="IPR001320">
    <property type="entry name" value="Iontro_rcpt_C"/>
</dbReference>
<feature type="transmembrane region" description="Helical" evidence="9">
    <location>
        <begin position="583"/>
        <end position="608"/>
    </location>
</feature>
<keyword evidence="6 9" id="KW-0472">Membrane</keyword>
<dbReference type="SUPFAM" id="SSF53850">
    <property type="entry name" value="Periplasmic binding protein-like II"/>
    <property type="match status" value="2"/>
</dbReference>
<gene>
    <name evidence="14" type="primary">LOC105262719</name>
</gene>
<dbReference type="Pfam" id="PF24576">
    <property type="entry name" value="IR75A_N"/>
    <property type="match status" value="2"/>
</dbReference>
<proteinExistence type="inferred from homology"/>
<evidence type="ECO:0000313" key="14">
    <source>
        <dbReference type="RefSeq" id="XP_011296742.1"/>
    </source>
</evidence>
<dbReference type="InterPro" id="IPR052192">
    <property type="entry name" value="Insect_Ionotropic_Sensory_Rcpt"/>
</dbReference>
<keyword evidence="8" id="KW-0325">Glycoprotein</keyword>
<keyword evidence="13" id="KW-1185">Reference proteome</keyword>
<evidence type="ECO:0000256" key="5">
    <source>
        <dbReference type="ARBA" id="ARBA00022989"/>
    </source>
</evidence>
<reference evidence="14" key="1">
    <citation type="submission" date="2025-08" db="UniProtKB">
        <authorList>
            <consortium name="RefSeq"/>
        </authorList>
    </citation>
    <scope>IDENTIFICATION</scope>
</reference>
<evidence type="ECO:0000256" key="6">
    <source>
        <dbReference type="ARBA" id="ARBA00023136"/>
    </source>
</evidence>
<keyword evidence="7" id="KW-0675">Receptor</keyword>
<evidence type="ECO:0000256" key="3">
    <source>
        <dbReference type="ARBA" id="ARBA00022475"/>
    </source>
</evidence>
<keyword evidence="5 9" id="KW-1133">Transmembrane helix</keyword>
<accession>A0A9R1TUH9</accession>
<feature type="signal peptide" evidence="10">
    <location>
        <begin position="1"/>
        <end position="19"/>
    </location>
</feature>
<evidence type="ECO:0000256" key="2">
    <source>
        <dbReference type="ARBA" id="ARBA00008685"/>
    </source>
</evidence>
<feature type="transmembrane region" description="Helical" evidence="9">
    <location>
        <begin position="1054"/>
        <end position="1075"/>
    </location>
</feature>
<dbReference type="GO" id="GO:0015276">
    <property type="term" value="F:ligand-gated monoatomic ion channel activity"/>
    <property type="evidence" value="ECO:0007669"/>
    <property type="project" value="InterPro"/>
</dbReference>
<dbReference type="PANTHER" id="PTHR42643:SF33">
    <property type="entry name" value="GLUTAMATE RECEPTOR 2-LIKE PROTEIN"/>
    <property type="match status" value="1"/>
</dbReference>
<comment type="similarity">
    <text evidence="2">Belongs to the glutamate-gated ion channel (TC 1.A.10.1) family.</text>
</comment>
<organism evidence="13 14">
    <name type="scientific">Fopius arisanus</name>
    <dbReference type="NCBI Taxonomy" id="64838"/>
    <lineage>
        <taxon>Eukaryota</taxon>
        <taxon>Metazoa</taxon>
        <taxon>Ecdysozoa</taxon>
        <taxon>Arthropoda</taxon>
        <taxon>Hexapoda</taxon>
        <taxon>Insecta</taxon>
        <taxon>Pterygota</taxon>
        <taxon>Neoptera</taxon>
        <taxon>Endopterygota</taxon>
        <taxon>Hymenoptera</taxon>
        <taxon>Apocrita</taxon>
        <taxon>Ichneumonoidea</taxon>
        <taxon>Braconidae</taxon>
        <taxon>Opiinae</taxon>
        <taxon>Fopius</taxon>
    </lineage>
</organism>
<evidence type="ECO:0000259" key="12">
    <source>
        <dbReference type="Pfam" id="PF24576"/>
    </source>
</evidence>
<sequence length="1308" mass="151138">MDTFRVFLLMLLFFHSVTTDEHLEAFIREFYESVNVHQIVVFGCWNDAGALQLSKNIMRHDTAVSFNSITPNMNLEVILKVNYYRIGVMLDLDCPLSDVVLHQFSNQLVFNESYIWLLLTTGPSVPSNRLEHLPLSIDVEMTAGIRNNNEFILYDIWNPSYRHNGLFHVIPKGRWNFRDGLINELIQYKYTRRNFNQMSLNFSITLRHQPLPDLETYITTPINPQLDSMHRYHYALVLILKDIFNFTINLHRASSWGYMRPDKTFDGILGDMAKKIVDISASPFRYRPERYDVAEFTVQTLLVRSFFIFRHPSSASLRNNFLKPFANELWWMILVVSIVYWISLLITIRIQKHYAKSNSLVVPASEATLTTVAALSQQGVADDPQIISGRIVFLSLFIWGLLLFQFYSASIVGSLLTTPPHTITTVKNLTDSDMDVGAEDVAWAPDMFRTTPIAEEKELYLKKIKPHENTPKNKFVPLLEGMGKVKKGGFAFYTESAPAYKLIKDTFHEDEICELQEIQSHPAREVTMVTAKHSPFTKLIIYGLRKIIQHGLAAHTLEIWYASRPRCPETHNSKPTAVKFEQFVPAIFLLLMGITASIFILGIEYLYFYQTERLDNSQEEYSAQATKTNPTPEPCTEDYVAKLYISNCEGDKSMMKLMVILILLHSVNCDEILEQFTRDYYRANNVRQITVFACWNDFDAFHFTRNVMQLDMTVSFIPIPSTMDLIKILQVNYFHVGVMLDLDCSDSGTVLEEFSRKLTFNETYLWLLFTGASAPPNDRLRHLPLSVDTEMTVANREKDKFVLYDVYNPSYRHNGAYNITYKGQWIFKIGLNDVLTQYKYKRRGNFQLLPLNFSIVLTNPPKPDFETYITTPINRQLDTMSRYHYSLVLLLRDIFNFTIKLHNATTWGYLSKGSFNGLLGDMADKLIDISATPFQYKNERFDVAEFTVETLLVKAMFLFRHPKDATLRNNFLKPFTNDIWWMILAVGTVYWISLWITVEIQIYYNEGYLGRREARGAFEIPASESGLIALAALSQQGLSEGPQIISGRIVFLSLFLWALLLFQFYSASIVGSLLTSPPRTINTIKNLSDSQLEAGAEDIPWMYDYFNIMKTPSHIELYQKKIKPNSKRPKGSFWTAVDGMKKVKKGGFAFYIDTATGYNLAQNTLEENEICELHEMPMITWAKVTLLTAKRSPFKKMIIYGLRQIVQHGLMIKQFSIWYTPRPKCPESYSSKPVPVGLKEFIPAIFLLFIGVSFAFFVLFIEFIHFWRVEGRSPFKKLRNETAMNETPEDIPEFNIDEWDQKSVVFTD</sequence>
<feature type="domain" description="Ionotropic receptor 75a N-terminal" evidence="12">
    <location>
        <begin position="675"/>
        <end position="856"/>
    </location>
</feature>
<feature type="transmembrane region" description="Helical" evidence="9">
    <location>
        <begin position="979"/>
        <end position="1004"/>
    </location>
</feature>
<dbReference type="GeneID" id="105262719"/>
<dbReference type="Pfam" id="PF00060">
    <property type="entry name" value="Lig_chan"/>
    <property type="match status" value="2"/>
</dbReference>
<feature type="transmembrane region" description="Helical" evidence="9">
    <location>
        <begin position="329"/>
        <end position="348"/>
    </location>
</feature>
<feature type="transmembrane region" description="Helical" evidence="9">
    <location>
        <begin position="1241"/>
        <end position="1267"/>
    </location>
</feature>